<evidence type="ECO:0000313" key="3">
    <source>
        <dbReference type="Proteomes" id="UP001497497"/>
    </source>
</evidence>
<feature type="signal peptide" evidence="1">
    <location>
        <begin position="1"/>
        <end position="20"/>
    </location>
</feature>
<evidence type="ECO:0008006" key="4">
    <source>
        <dbReference type="Google" id="ProtNLM"/>
    </source>
</evidence>
<gene>
    <name evidence="2" type="ORF">GSLYS_00017027001</name>
</gene>
<organism evidence="2 3">
    <name type="scientific">Lymnaea stagnalis</name>
    <name type="common">Great pond snail</name>
    <name type="synonym">Helix stagnalis</name>
    <dbReference type="NCBI Taxonomy" id="6523"/>
    <lineage>
        <taxon>Eukaryota</taxon>
        <taxon>Metazoa</taxon>
        <taxon>Spiralia</taxon>
        <taxon>Lophotrochozoa</taxon>
        <taxon>Mollusca</taxon>
        <taxon>Gastropoda</taxon>
        <taxon>Heterobranchia</taxon>
        <taxon>Euthyneura</taxon>
        <taxon>Panpulmonata</taxon>
        <taxon>Hygrophila</taxon>
        <taxon>Lymnaeoidea</taxon>
        <taxon>Lymnaeidae</taxon>
        <taxon>Lymnaea</taxon>
    </lineage>
</organism>
<protein>
    <recommendedName>
        <fullName evidence="4">EF-hand domain-containing protein</fullName>
    </recommendedName>
</protein>
<dbReference type="SUPFAM" id="SSF47473">
    <property type="entry name" value="EF-hand"/>
    <property type="match status" value="1"/>
</dbReference>
<reference evidence="2 3" key="1">
    <citation type="submission" date="2024-04" db="EMBL/GenBank/DDBJ databases">
        <authorList>
            <consortium name="Genoscope - CEA"/>
            <person name="William W."/>
        </authorList>
    </citation>
    <scope>NUCLEOTIDE SEQUENCE [LARGE SCALE GENOMIC DNA]</scope>
</reference>
<accession>A0AAV2I9U4</accession>
<evidence type="ECO:0000256" key="1">
    <source>
        <dbReference type="SAM" id="SignalP"/>
    </source>
</evidence>
<dbReference type="EMBL" id="CAXITT010000552">
    <property type="protein sequence ID" value="CAL1543493.1"/>
    <property type="molecule type" value="Genomic_DNA"/>
</dbReference>
<sequence length="150" mass="17864">MENMHFIQVFMIFVLPLTLAQSPELTQNQEAPRRYNHTAAELYYLREIFRLRHHQNDTQLDEIDYGSHSAVPFTRERFVNAYTHSRRLNSTLATLWFEKFDRNGNDVLDLEEERVYLRIFDTDGRSGISGEEFRRGYDYMTNNATELFGN</sequence>
<comment type="caution">
    <text evidence="2">The sequence shown here is derived from an EMBL/GenBank/DDBJ whole genome shotgun (WGS) entry which is preliminary data.</text>
</comment>
<evidence type="ECO:0000313" key="2">
    <source>
        <dbReference type="EMBL" id="CAL1543493.1"/>
    </source>
</evidence>
<feature type="chain" id="PRO_5043427305" description="EF-hand domain-containing protein" evidence="1">
    <location>
        <begin position="21"/>
        <end position="150"/>
    </location>
</feature>
<dbReference type="AlphaFoldDB" id="A0AAV2I9U4"/>
<name>A0AAV2I9U4_LYMST</name>
<dbReference type="Proteomes" id="UP001497497">
    <property type="component" value="Unassembled WGS sequence"/>
</dbReference>
<keyword evidence="3" id="KW-1185">Reference proteome</keyword>
<keyword evidence="1" id="KW-0732">Signal</keyword>
<dbReference type="Gene3D" id="1.10.238.10">
    <property type="entry name" value="EF-hand"/>
    <property type="match status" value="1"/>
</dbReference>
<proteinExistence type="predicted"/>
<dbReference type="InterPro" id="IPR011992">
    <property type="entry name" value="EF-hand-dom_pair"/>
</dbReference>